<sequence>MENFFKSGIDKDTVIHCLKYLSESKDLRAEWRKNVGDLTSNQEEAGSVILLQTITYLNVCKFKSKQQIIREQLSLKPQKQSKSLRQTLSAGTKLKKTYTSILIQTGM</sequence>
<name>A0A6S7FYK2_PARCT</name>
<proteinExistence type="predicted"/>
<comment type="caution">
    <text evidence="1">The sequence shown here is derived from an EMBL/GenBank/DDBJ whole genome shotgun (WGS) entry which is preliminary data.</text>
</comment>
<dbReference type="OrthoDB" id="5979845at2759"/>
<dbReference type="Proteomes" id="UP001152795">
    <property type="component" value="Unassembled WGS sequence"/>
</dbReference>
<protein>
    <submittedName>
        <fullName evidence="1">Uncharacterized protein</fullName>
    </submittedName>
</protein>
<dbReference type="AlphaFoldDB" id="A0A6S7FYK2"/>
<evidence type="ECO:0000313" key="1">
    <source>
        <dbReference type="EMBL" id="CAB3981369.1"/>
    </source>
</evidence>
<evidence type="ECO:0000313" key="2">
    <source>
        <dbReference type="Proteomes" id="UP001152795"/>
    </source>
</evidence>
<accession>A0A6S7FYK2</accession>
<dbReference type="EMBL" id="CACRXK020000382">
    <property type="protein sequence ID" value="CAB3981369.1"/>
    <property type="molecule type" value="Genomic_DNA"/>
</dbReference>
<keyword evidence="2" id="KW-1185">Reference proteome</keyword>
<organism evidence="1 2">
    <name type="scientific">Paramuricea clavata</name>
    <name type="common">Red gorgonian</name>
    <name type="synonym">Violescent sea-whip</name>
    <dbReference type="NCBI Taxonomy" id="317549"/>
    <lineage>
        <taxon>Eukaryota</taxon>
        <taxon>Metazoa</taxon>
        <taxon>Cnidaria</taxon>
        <taxon>Anthozoa</taxon>
        <taxon>Octocorallia</taxon>
        <taxon>Malacalcyonacea</taxon>
        <taxon>Plexauridae</taxon>
        <taxon>Paramuricea</taxon>
    </lineage>
</organism>
<gene>
    <name evidence="1" type="ORF">PACLA_8A029189</name>
</gene>
<reference evidence="1" key="1">
    <citation type="submission" date="2020-04" db="EMBL/GenBank/DDBJ databases">
        <authorList>
            <person name="Alioto T."/>
            <person name="Alioto T."/>
            <person name="Gomez Garrido J."/>
        </authorList>
    </citation>
    <scope>NUCLEOTIDE SEQUENCE</scope>
    <source>
        <strain evidence="1">A484AB</strain>
    </source>
</reference>